<comment type="function">
    <text evidence="8">May be involved in modulation of pathogen defense and leaf cell death.</text>
</comment>
<evidence type="ECO:0000256" key="7">
    <source>
        <dbReference type="ARBA" id="ARBA00023265"/>
    </source>
</evidence>
<keyword evidence="5 8" id="KW-1133">Transmembrane helix</keyword>
<dbReference type="AlphaFoldDB" id="A0A835MTF8"/>
<keyword evidence="3 8" id="KW-0812">Transmembrane</keyword>
<feature type="region of interest" description="Disordered" evidence="9">
    <location>
        <begin position="457"/>
        <end position="485"/>
    </location>
</feature>
<evidence type="ECO:0000256" key="3">
    <source>
        <dbReference type="ARBA" id="ARBA00022692"/>
    </source>
</evidence>
<keyword evidence="12" id="KW-1185">Reference proteome</keyword>
<dbReference type="GO" id="GO:0016020">
    <property type="term" value="C:membrane"/>
    <property type="evidence" value="ECO:0007669"/>
    <property type="project" value="UniProtKB-SubCell"/>
</dbReference>
<accession>A0A835MTF8</accession>
<keyword evidence="8" id="KW-0112">Calmodulin-binding</keyword>
<organism evidence="11 12">
    <name type="scientific">Salix dunnii</name>
    <dbReference type="NCBI Taxonomy" id="1413687"/>
    <lineage>
        <taxon>Eukaryota</taxon>
        <taxon>Viridiplantae</taxon>
        <taxon>Streptophyta</taxon>
        <taxon>Embryophyta</taxon>
        <taxon>Tracheophyta</taxon>
        <taxon>Spermatophyta</taxon>
        <taxon>Magnoliopsida</taxon>
        <taxon>eudicotyledons</taxon>
        <taxon>Gunneridae</taxon>
        <taxon>Pentapetalae</taxon>
        <taxon>rosids</taxon>
        <taxon>fabids</taxon>
        <taxon>Malpighiales</taxon>
        <taxon>Salicaceae</taxon>
        <taxon>Saliceae</taxon>
        <taxon>Salix</taxon>
    </lineage>
</organism>
<dbReference type="EMBL" id="JADGMS010000011">
    <property type="protein sequence ID" value="KAF9672831.1"/>
    <property type="molecule type" value="Genomic_DNA"/>
</dbReference>
<dbReference type="Proteomes" id="UP000657918">
    <property type="component" value="Chromosome 11"/>
</dbReference>
<feature type="transmembrane region" description="Helical" evidence="10">
    <location>
        <begin position="247"/>
        <end position="264"/>
    </location>
</feature>
<comment type="domain">
    <text evidence="8">The C-terminus contains a calmodulin-binding domain, which binds calmodulin in a calcium-dependent fashion.</text>
</comment>
<dbReference type="PANTHER" id="PTHR31942">
    <property type="entry name" value="MLO-LIKE PROTEIN 1"/>
    <property type="match status" value="1"/>
</dbReference>
<proteinExistence type="inferred from homology"/>
<comment type="caution">
    <text evidence="11">The sequence shown here is derived from an EMBL/GenBank/DDBJ whole genome shotgun (WGS) entry which is preliminary data.</text>
</comment>
<evidence type="ECO:0000256" key="1">
    <source>
        <dbReference type="ARBA" id="ARBA00004141"/>
    </source>
</evidence>
<dbReference type="OrthoDB" id="1388414at2759"/>
<reference evidence="11 12" key="1">
    <citation type="submission" date="2020-10" db="EMBL/GenBank/DDBJ databases">
        <title>Plant Genome Project.</title>
        <authorList>
            <person name="Zhang R.-G."/>
        </authorList>
    </citation>
    <scope>NUCLEOTIDE SEQUENCE [LARGE SCALE GENOMIC DNA]</scope>
    <source>
        <strain evidence="11">FAFU-HL-1</strain>
        <tissue evidence="11">Leaf</tissue>
    </source>
</reference>
<dbReference type="GO" id="GO:0005516">
    <property type="term" value="F:calmodulin binding"/>
    <property type="evidence" value="ECO:0007669"/>
    <property type="project" value="UniProtKB-KW"/>
</dbReference>
<evidence type="ECO:0000256" key="4">
    <source>
        <dbReference type="ARBA" id="ARBA00022821"/>
    </source>
</evidence>
<keyword evidence="4 8" id="KW-0611">Plant defense</keyword>
<dbReference type="InterPro" id="IPR004326">
    <property type="entry name" value="Mlo"/>
</dbReference>
<name>A0A835MTF8_9ROSI</name>
<evidence type="ECO:0000256" key="2">
    <source>
        <dbReference type="ARBA" id="ARBA00006574"/>
    </source>
</evidence>
<evidence type="ECO:0000256" key="5">
    <source>
        <dbReference type="ARBA" id="ARBA00022989"/>
    </source>
</evidence>
<dbReference type="GO" id="GO:0006952">
    <property type="term" value="P:defense response"/>
    <property type="evidence" value="ECO:0007669"/>
    <property type="project" value="UniProtKB-KW"/>
</dbReference>
<feature type="transmembrane region" description="Helical" evidence="10">
    <location>
        <begin position="63"/>
        <end position="85"/>
    </location>
</feature>
<feature type="transmembrane region" description="Helical" evidence="10">
    <location>
        <begin position="331"/>
        <end position="355"/>
    </location>
</feature>
<comment type="subcellular location">
    <subcellularLocation>
        <location evidence="1 8">Membrane</location>
        <topology evidence="1 8">Multi-pass membrane protein</topology>
    </subcellularLocation>
</comment>
<comment type="similarity">
    <text evidence="2 8">Belongs to the MLO family.</text>
</comment>
<evidence type="ECO:0000256" key="10">
    <source>
        <dbReference type="SAM" id="Phobius"/>
    </source>
</evidence>
<gene>
    <name evidence="8" type="primary">MLO</name>
    <name evidence="11" type="ORF">SADUNF_Sadunf11G0085100</name>
</gene>
<keyword evidence="6 8" id="KW-0472">Membrane</keyword>
<feature type="transmembrane region" description="Helical" evidence="10">
    <location>
        <begin position="220"/>
        <end position="241"/>
    </location>
</feature>
<evidence type="ECO:0000313" key="12">
    <source>
        <dbReference type="Proteomes" id="UP000657918"/>
    </source>
</evidence>
<sequence>MEEETKEMRSLALTPTWSVATVLTVFVAVSLIVERSIHRLSNWLRETNRKPLLATVEKMKEELMLLGFISLLLTATSSTIANICIPSKFYEGHFAPCTRPEIDEGVKHNSSEGRKLEMLSIHSWRVWEDLARMDCHDALTEINREKTLRRQTTFVRHHASSTPLFKNSFLIWVTCFFRQFGPSVVHTDYLTLRKGFILNHNLSLKYDFHSYMIRSMEEEFHRIVGVSAPLWGFVVAFMLFNVKGSNLYFWMSAVPISLVLLVGAKLQHVIATLTLETAGLTGHSAVGKLKPRDDLFWFKKPELFLPLIHFILFQWQFGFRSCFIRNHLMVYIRLVLGFAGQFLCSYSTLPLYALVTQMGTNYKAALIPQRIRETILGWGKAARRKKTRDGIFTDDSTMHTDTRAVMSEEENHQLLDIPENDAVPATQIELQPASFIPASPTTVANEISCRAATPFLRSSASVPSSERSNFHAEDMPRSSSMPIRN</sequence>
<evidence type="ECO:0000256" key="9">
    <source>
        <dbReference type="SAM" id="MobiDB-lite"/>
    </source>
</evidence>
<protein>
    <recommendedName>
        <fullName evidence="8">MLO-like protein</fullName>
    </recommendedName>
</protein>
<dbReference type="PANTHER" id="PTHR31942:SF77">
    <property type="entry name" value="MLO-LIKE PROTEIN 14"/>
    <property type="match status" value="1"/>
</dbReference>
<evidence type="ECO:0000256" key="6">
    <source>
        <dbReference type="ARBA" id="ARBA00023136"/>
    </source>
</evidence>
<keyword evidence="7 8" id="KW-0568">Pathogenesis-related protein</keyword>
<dbReference type="Pfam" id="PF03094">
    <property type="entry name" value="Mlo"/>
    <property type="match status" value="2"/>
</dbReference>
<feature type="transmembrane region" description="Helical" evidence="10">
    <location>
        <begin position="12"/>
        <end position="33"/>
    </location>
</feature>
<evidence type="ECO:0000313" key="11">
    <source>
        <dbReference type="EMBL" id="KAF9672831.1"/>
    </source>
</evidence>
<feature type="compositionally biased region" description="Low complexity" evidence="9">
    <location>
        <begin position="458"/>
        <end position="467"/>
    </location>
</feature>
<evidence type="ECO:0000256" key="8">
    <source>
        <dbReference type="RuleBase" id="RU280816"/>
    </source>
</evidence>